<evidence type="ECO:0000313" key="2">
    <source>
        <dbReference type="EMBL" id="GMH09507.1"/>
    </source>
</evidence>
<dbReference type="EMBL" id="BSYO01000009">
    <property type="protein sequence ID" value="GMH09507.1"/>
    <property type="molecule type" value="Genomic_DNA"/>
</dbReference>
<dbReference type="PANTHER" id="PTHR31374:SF304">
    <property type="entry name" value="OS04G0537100 PROTEIN"/>
    <property type="match status" value="1"/>
</dbReference>
<sequence length="172" mass="20049">MRRSRGFKVGRKLVRVFKWFIHRKKAPPAYRRLHPPAIERNKAISKLCKWGRSIRRGAKELCFFKSGRGYIRIGQEPDQRKRAGVPKGHLAVYVGQREDDTHRFLVPVVYLNHPLFGQLLKEAEELYGFDHPGQITLPCQITEFETLQARIAAGDKCRPRQLHHAVLKCPRF</sequence>
<proteinExistence type="inferred from homology"/>
<evidence type="ECO:0000256" key="1">
    <source>
        <dbReference type="ARBA" id="ARBA00006974"/>
    </source>
</evidence>
<dbReference type="AlphaFoldDB" id="A0AAD3XLW6"/>
<accession>A0AAD3XLW6</accession>
<evidence type="ECO:0000313" key="3">
    <source>
        <dbReference type="Proteomes" id="UP001279734"/>
    </source>
</evidence>
<name>A0AAD3XLW6_NEPGR</name>
<protein>
    <submittedName>
        <fullName evidence="2">Uncharacterized protein</fullName>
    </submittedName>
</protein>
<keyword evidence="3" id="KW-1185">Reference proteome</keyword>
<organism evidence="2 3">
    <name type="scientific">Nepenthes gracilis</name>
    <name type="common">Slender pitcher plant</name>
    <dbReference type="NCBI Taxonomy" id="150966"/>
    <lineage>
        <taxon>Eukaryota</taxon>
        <taxon>Viridiplantae</taxon>
        <taxon>Streptophyta</taxon>
        <taxon>Embryophyta</taxon>
        <taxon>Tracheophyta</taxon>
        <taxon>Spermatophyta</taxon>
        <taxon>Magnoliopsida</taxon>
        <taxon>eudicotyledons</taxon>
        <taxon>Gunneridae</taxon>
        <taxon>Pentapetalae</taxon>
        <taxon>Caryophyllales</taxon>
        <taxon>Nepenthaceae</taxon>
        <taxon>Nepenthes</taxon>
    </lineage>
</organism>
<dbReference type="PANTHER" id="PTHR31374">
    <property type="entry name" value="AUXIN-INDUCED PROTEIN-LIKE-RELATED"/>
    <property type="match status" value="1"/>
</dbReference>
<dbReference type="GO" id="GO:0009733">
    <property type="term" value="P:response to auxin"/>
    <property type="evidence" value="ECO:0007669"/>
    <property type="project" value="InterPro"/>
</dbReference>
<dbReference type="Pfam" id="PF02519">
    <property type="entry name" value="Auxin_inducible"/>
    <property type="match status" value="1"/>
</dbReference>
<gene>
    <name evidence="2" type="ORF">Nepgr_011348</name>
</gene>
<dbReference type="InterPro" id="IPR003676">
    <property type="entry name" value="SAUR_fam"/>
</dbReference>
<reference evidence="2" key="1">
    <citation type="submission" date="2023-05" db="EMBL/GenBank/DDBJ databases">
        <title>Nepenthes gracilis genome sequencing.</title>
        <authorList>
            <person name="Fukushima K."/>
        </authorList>
    </citation>
    <scope>NUCLEOTIDE SEQUENCE</scope>
    <source>
        <strain evidence="2">SING2019-196</strain>
    </source>
</reference>
<dbReference type="Proteomes" id="UP001279734">
    <property type="component" value="Unassembled WGS sequence"/>
</dbReference>
<comment type="similarity">
    <text evidence="1">Belongs to the ARG7 family.</text>
</comment>
<comment type="caution">
    <text evidence="2">The sequence shown here is derived from an EMBL/GenBank/DDBJ whole genome shotgun (WGS) entry which is preliminary data.</text>
</comment>